<evidence type="ECO:0000259" key="8">
    <source>
        <dbReference type="Pfam" id="PF04039"/>
    </source>
</evidence>
<comment type="caution">
    <text evidence="9">The sequence shown here is derived from an EMBL/GenBank/DDBJ whole genome shotgun (WGS) entry which is preliminary data.</text>
</comment>
<dbReference type="InterPro" id="IPR007182">
    <property type="entry name" value="MnhB"/>
</dbReference>
<proteinExistence type="inferred from homology"/>
<dbReference type="Pfam" id="PF04039">
    <property type="entry name" value="MnhB"/>
    <property type="match status" value="1"/>
</dbReference>
<evidence type="ECO:0000313" key="9">
    <source>
        <dbReference type="EMBL" id="MFC4557226.1"/>
    </source>
</evidence>
<keyword evidence="3" id="KW-1003">Cell membrane</keyword>
<evidence type="ECO:0000256" key="1">
    <source>
        <dbReference type="ARBA" id="ARBA00004651"/>
    </source>
</evidence>
<dbReference type="EMBL" id="JBHSFU010000003">
    <property type="protein sequence ID" value="MFC4557226.1"/>
    <property type="molecule type" value="Genomic_DNA"/>
</dbReference>
<keyword evidence="4 7" id="KW-0812">Transmembrane</keyword>
<comment type="similarity">
    <text evidence="2">Belongs to the CPA3 antiporters (TC 2.A.63) subunit B family.</text>
</comment>
<gene>
    <name evidence="9" type="ORF">ACFO3D_03240</name>
</gene>
<evidence type="ECO:0000256" key="7">
    <source>
        <dbReference type="SAM" id="Phobius"/>
    </source>
</evidence>
<keyword evidence="10" id="KW-1185">Reference proteome</keyword>
<feature type="domain" description="Na+/H+ antiporter MnhB subunit-related protein" evidence="8">
    <location>
        <begin position="8"/>
        <end position="131"/>
    </location>
</feature>
<evidence type="ECO:0000256" key="6">
    <source>
        <dbReference type="ARBA" id="ARBA00023136"/>
    </source>
</evidence>
<accession>A0ABV9DFR3</accession>
<dbReference type="PANTHER" id="PTHR33932">
    <property type="entry name" value="NA(+)/H(+) ANTIPORTER SUBUNIT B"/>
    <property type="match status" value="1"/>
</dbReference>
<evidence type="ECO:0000256" key="3">
    <source>
        <dbReference type="ARBA" id="ARBA00022475"/>
    </source>
</evidence>
<dbReference type="InterPro" id="IPR050622">
    <property type="entry name" value="CPA3_antiporter_subunitB"/>
</dbReference>
<organism evidence="9 10">
    <name type="scientific">Virgibacillus kekensis</name>
    <dbReference type="NCBI Taxonomy" id="202261"/>
    <lineage>
        <taxon>Bacteria</taxon>
        <taxon>Bacillati</taxon>
        <taxon>Bacillota</taxon>
        <taxon>Bacilli</taxon>
        <taxon>Bacillales</taxon>
        <taxon>Bacillaceae</taxon>
        <taxon>Virgibacillus</taxon>
    </lineage>
</organism>
<feature type="transmembrane region" description="Helical" evidence="7">
    <location>
        <begin position="120"/>
        <end position="138"/>
    </location>
</feature>
<reference evidence="10" key="1">
    <citation type="journal article" date="2019" name="Int. J. Syst. Evol. Microbiol.">
        <title>The Global Catalogue of Microorganisms (GCM) 10K type strain sequencing project: providing services to taxonomists for standard genome sequencing and annotation.</title>
        <authorList>
            <consortium name="The Broad Institute Genomics Platform"/>
            <consortium name="The Broad Institute Genome Sequencing Center for Infectious Disease"/>
            <person name="Wu L."/>
            <person name="Ma J."/>
        </authorList>
    </citation>
    <scope>NUCLEOTIDE SEQUENCE [LARGE SCALE GENOMIC DNA]</scope>
    <source>
        <strain evidence="10">CGMCC 4.7426</strain>
    </source>
</reference>
<name>A0ABV9DFR3_9BACI</name>
<dbReference type="Proteomes" id="UP001595989">
    <property type="component" value="Unassembled WGS sequence"/>
</dbReference>
<dbReference type="RefSeq" id="WP_390293166.1">
    <property type="nucleotide sequence ID" value="NZ_JBHSFU010000003.1"/>
</dbReference>
<comment type="subcellular location">
    <subcellularLocation>
        <location evidence="1">Cell membrane</location>
        <topology evidence="1">Multi-pass membrane protein</topology>
    </subcellularLocation>
</comment>
<evidence type="ECO:0000256" key="5">
    <source>
        <dbReference type="ARBA" id="ARBA00022989"/>
    </source>
</evidence>
<evidence type="ECO:0000256" key="4">
    <source>
        <dbReference type="ARBA" id="ARBA00022692"/>
    </source>
</evidence>
<evidence type="ECO:0000313" key="10">
    <source>
        <dbReference type="Proteomes" id="UP001595989"/>
    </source>
</evidence>
<protein>
    <submittedName>
        <fullName evidence="9">Na(+)/H(+) antiporter subunit B</fullName>
    </submittedName>
</protein>
<keyword evidence="6 7" id="KW-0472">Membrane</keyword>
<feature type="transmembrane region" description="Helical" evidence="7">
    <location>
        <begin position="7"/>
        <end position="30"/>
    </location>
</feature>
<feature type="transmembrane region" description="Helical" evidence="7">
    <location>
        <begin position="36"/>
        <end position="57"/>
    </location>
</feature>
<evidence type="ECO:0000256" key="2">
    <source>
        <dbReference type="ARBA" id="ARBA00009425"/>
    </source>
</evidence>
<keyword evidence="5 7" id="KW-1133">Transmembrane helix</keyword>
<sequence length="141" mass="15328">MNKPNDLILRTTTSLIVFILLGFSIYLLFAGHSKPGGGFVGGLMTASAIVLMYMAYGAEVLEKILPIDYRLLIPVGLLLALGTGVGSFVFTEPFLSHTYEYFQVPIFGKMELATAMLFDIGVYITVLGVTITIILSIANDR</sequence>
<feature type="transmembrane region" description="Helical" evidence="7">
    <location>
        <begin position="69"/>
        <end position="90"/>
    </location>
</feature>
<dbReference type="NCBIfam" id="NF009223">
    <property type="entry name" value="PRK12573.1"/>
    <property type="match status" value="1"/>
</dbReference>
<dbReference type="PANTHER" id="PTHR33932:SF4">
    <property type="entry name" value="NA(+)_H(+) ANTIPORTER SUBUNIT B"/>
    <property type="match status" value="1"/>
</dbReference>